<dbReference type="EMBL" id="JBICRM010000011">
    <property type="protein sequence ID" value="MFG1705426.1"/>
    <property type="molecule type" value="Genomic_DNA"/>
</dbReference>
<dbReference type="Pfam" id="PF13335">
    <property type="entry name" value="Mg_chelatase_C"/>
    <property type="match status" value="1"/>
</dbReference>
<comment type="caution">
    <text evidence="3">The sequence shown here is derived from an EMBL/GenBank/DDBJ whole genome shotgun (WGS) entry which is preliminary data.</text>
</comment>
<reference evidence="3 4" key="1">
    <citation type="submission" date="2024-10" db="EMBL/GenBank/DDBJ databases">
        <authorList>
            <person name="Topkara A.R."/>
            <person name="Saygin H."/>
        </authorList>
    </citation>
    <scope>NUCLEOTIDE SEQUENCE [LARGE SCALE GENOMIC DNA]</scope>
    <source>
        <strain evidence="3 4">M3C6</strain>
    </source>
</reference>
<dbReference type="InterPro" id="IPR000523">
    <property type="entry name" value="Mg_chelatse_chII-like_cat_dom"/>
</dbReference>
<sequence>MTFAAVTSAVVIGLSGHVVRIEARVCPGLSGVHLIGLPEATVPQTRDRVRAAILNSGYPWPDGQITVNVLPMGMPKYGSSLDVAIAVAILAAAGTVPVDRLADTAFLGELGLDGALRPIRGLPCALRALVTSGIWAVALPAASIEEGGPCAILPAVSLTDLIERLTSGAPATVPTPRVPTQDAPDAPVLDLADVPGNQAARRALEVCAAGGHHLLLHGDGPATMLAERLPGILPDLDDAGLAQVSEIYSLTETPWQGRRRPLCAPHYTNTAAAIFGRHTTGGLRPGAVSLAHAGVLFLAEAPEYARSILDGLRYPLDTGEIMLADAGGILGLPARFQLLLATHPCPCTTPTLCHCGPIERRRYLNRLAPLRERIEITAPITPLDRLTAEPGEPTATVAVRVAEARARAAHRLTGTPWQTNADIPALELRTSHRLAPEAFDPLDTPLHSGAISPRAVTRILRLAWTLADLRAAARPTRDDTREALRLWQGEPT</sequence>
<evidence type="ECO:0000259" key="1">
    <source>
        <dbReference type="Pfam" id="PF01078"/>
    </source>
</evidence>
<evidence type="ECO:0000313" key="4">
    <source>
        <dbReference type="Proteomes" id="UP001603978"/>
    </source>
</evidence>
<keyword evidence="4" id="KW-1185">Reference proteome</keyword>
<proteinExistence type="predicted"/>
<dbReference type="Pfam" id="PF13541">
    <property type="entry name" value="ChlI"/>
    <property type="match status" value="1"/>
</dbReference>
<name>A0ABW7ADK6_9ACTN</name>
<evidence type="ECO:0000313" key="3">
    <source>
        <dbReference type="EMBL" id="MFG1705426.1"/>
    </source>
</evidence>
<dbReference type="Pfam" id="PF01078">
    <property type="entry name" value="Mg_chelatase"/>
    <property type="match status" value="1"/>
</dbReference>
<feature type="domain" description="Magnesium chelatase ChlI-like catalytic" evidence="1">
    <location>
        <begin position="190"/>
        <end position="382"/>
    </location>
</feature>
<organism evidence="3 4">
    <name type="scientific">Nonomuraea marmarensis</name>
    <dbReference type="NCBI Taxonomy" id="3351344"/>
    <lineage>
        <taxon>Bacteria</taxon>
        <taxon>Bacillati</taxon>
        <taxon>Actinomycetota</taxon>
        <taxon>Actinomycetes</taxon>
        <taxon>Streptosporangiales</taxon>
        <taxon>Streptosporangiaceae</taxon>
        <taxon>Nonomuraea</taxon>
    </lineage>
</organism>
<feature type="domain" description="Mg chelatase-related protein C-terminal" evidence="2">
    <location>
        <begin position="391"/>
        <end position="485"/>
    </location>
</feature>
<evidence type="ECO:0000259" key="2">
    <source>
        <dbReference type="Pfam" id="PF13335"/>
    </source>
</evidence>
<dbReference type="SUPFAM" id="SSF54211">
    <property type="entry name" value="Ribosomal protein S5 domain 2-like"/>
    <property type="match status" value="1"/>
</dbReference>
<dbReference type="Gene3D" id="3.40.50.300">
    <property type="entry name" value="P-loop containing nucleotide triphosphate hydrolases"/>
    <property type="match status" value="1"/>
</dbReference>
<dbReference type="RefSeq" id="WP_393167428.1">
    <property type="nucleotide sequence ID" value="NZ_JBICRM010000011.1"/>
</dbReference>
<gene>
    <name evidence="3" type="ORF">ACFLIM_19730</name>
</gene>
<dbReference type="InterPro" id="IPR014721">
    <property type="entry name" value="Ribsml_uS5_D2-typ_fold_subgr"/>
</dbReference>
<dbReference type="PANTHER" id="PTHR32039">
    <property type="entry name" value="MAGNESIUM-CHELATASE SUBUNIT CHLI"/>
    <property type="match status" value="1"/>
</dbReference>
<accession>A0ABW7ADK6</accession>
<dbReference type="InterPro" id="IPR027417">
    <property type="entry name" value="P-loop_NTPase"/>
</dbReference>
<dbReference type="InterPro" id="IPR025158">
    <property type="entry name" value="Mg_chelat-rel_C"/>
</dbReference>
<dbReference type="Proteomes" id="UP001603978">
    <property type="component" value="Unassembled WGS sequence"/>
</dbReference>
<protein>
    <submittedName>
        <fullName evidence="3">YifB family Mg chelatase-like AAA ATPase</fullName>
    </submittedName>
</protein>
<dbReference type="Gene3D" id="3.30.230.10">
    <property type="match status" value="1"/>
</dbReference>
<dbReference type="SUPFAM" id="SSF52540">
    <property type="entry name" value="P-loop containing nucleoside triphosphate hydrolases"/>
    <property type="match status" value="1"/>
</dbReference>
<dbReference type="InterPro" id="IPR020568">
    <property type="entry name" value="Ribosomal_Su5_D2-typ_SF"/>
</dbReference>
<dbReference type="PANTHER" id="PTHR32039:SF7">
    <property type="entry name" value="COMPETENCE PROTEIN COMM"/>
    <property type="match status" value="1"/>
</dbReference>
<dbReference type="InterPro" id="IPR045006">
    <property type="entry name" value="CHLI-like"/>
</dbReference>